<name>A0A564Y739_HYMDI</name>
<sequence>MVVVNRPLSPLCPVCTVPSFSYNRPVQLKHAYNYILMRVLTQVTVINSLPLHIHIQKRP</sequence>
<dbReference type="Proteomes" id="UP000321570">
    <property type="component" value="Unassembled WGS sequence"/>
</dbReference>
<organism evidence="1 2">
    <name type="scientific">Hymenolepis diminuta</name>
    <name type="common">Rat tapeworm</name>
    <dbReference type="NCBI Taxonomy" id="6216"/>
    <lineage>
        <taxon>Eukaryota</taxon>
        <taxon>Metazoa</taxon>
        <taxon>Spiralia</taxon>
        <taxon>Lophotrochozoa</taxon>
        <taxon>Platyhelminthes</taxon>
        <taxon>Cestoda</taxon>
        <taxon>Eucestoda</taxon>
        <taxon>Cyclophyllidea</taxon>
        <taxon>Hymenolepididae</taxon>
        <taxon>Hymenolepis</taxon>
    </lineage>
</organism>
<dbReference type="EMBL" id="CABIJS010000106">
    <property type="protein sequence ID" value="VUZ42769.1"/>
    <property type="molecule type" value="Genomic_DNA"/>
</dbReference>
<accession>A0A564Y739</accession>
<reference evidence="1 2" key="1">
    <citation type="submission" date="2019-07" db="EMBL/GenBank/DDBJ databases">
        <authorList>
            <person name="Jastrzebski P J."/>
            <person name="Paukszto L."/>
            <person name="Jastrzebski P J."/>
        </authorList>
    </citation>
    <scope>NUCLEOTIDE SEQUENCE [LARGE SCALE GENOMIC DNA]</scope>
    <source>
        <strain evidence="1 2">WMS-il1</strain>
    </source>
</reference>
<proteinExistence type="predicted"/>
<dbReference type="AlphaFoldDB" id="A0A564Y739"/>
<evidence type="ECO:0000313" key="2">
    <source>
        <dbReference type="Proteomes" id="UP000321570"/>
    </source>
</evidence>
<evidence type="ECO:0000313" key="1">
    <source>
        <dbReference type="EMBL" id="VUZ42769.1"/>
    </source>
</evidence>
<gene>
    <name evidence="1" type="ORF">WMSIL1_LOCUS3323</name>
</gene>
<keyword evidence="2" id="KW-1185">Reference proteome</keyword>
<protein>
    <submittedName>
        <fullName evidence="1">Uncharacterized protein</fullName>
    </submittedName>
</protein>